<feature type="binding site" evidence="4">
    <location>
        <position position="70"/>
    </location>
    <ligand>
        <name>(6R)-10-formyltetrahydrofolate</name>
        <dbReference type="ChEBI" id="CHEBI:195366"/>
    </ligand>
</feature>
<dbReference type="NCBIfam" id="TIGR00639">
    <property type="entry name" value="PurN"/>
    <property type="match status" value="1"/>
</dbReference>
<reference evidence="6 7" key="1">
    <citation type="submission" date="2016-10" db="EMBL/GenBank/DDBJ databases">
        <authorList>
            <person name="de Groot N.N."/>
        </authorList>
    </citation>
    <scope>NUCLEOTIDE SEQUENCE [LARGE SCALE GENOMIC DNA]</scope>
    <source>
        <strain evidence="6 7">S5-249</strain>
    </source>
</reference>
<feature type="binding site" evidence="4">
    <location>
        <position position="112"/>
    </location>
    <ligand>
        <name>(6R)-10-formyltetrahydrofolate</name>
        <dbReference type="ChEBI" id="CHEBI:195366"/>
    </ligand>
</feature>
<comment type="pathway">
    <text evidence="1 4">Purine metabolism; IMP biosynthesis via de novo pathway; N(2)-formyl-N(1)-(5-phospho-D-ribosyl)glycinamide from N(1)-(5-phospho-D-ribosyl)glycinamide (10-formyl THF route): step 1/1.</text>
</comment>
<dbReference type="UniPathway" id="UPA00074">
    <property type="reaction ID" value="UER00126"/>
</dbReference>
<dbReference type="InterPro" id="IPR036477">
    <property type="entry name" value="Formyl_transf_N_sf"/>
</dbReference>
<evidence type="ECO:0000259" key="5">
    <source>
        <dbReference type="Pfam" id="PF00551"/>
    </source>
</evidence>
<dbReference type="AlphaFoldDB" id="A0A1I6L565"/>
<evidence type="ECO:0000313" key="7">
    <source>
        <dbReference type="Proteomes" id="UP000198824"/>
    </source>
</evidence>
<dbReference type="Proteomes" id="UP000198824">
    <property type="component" value="Unassembled WGS sequence"/>
</dbReference>
<sequence>MAEAGGRAPVAILISGRGSNMAALLRAAEAPDCPWRVVLVGANDPDAAGLETARAAGVPTWAHSHKGLNRADYDALVDAAVRAAGAEWIALAGYMRLLSPGFVSAWAGRIVNIHPSLLPLHKGLDTHARAIEAGDVEAGCSVHIVTAELDDGPVIAQARVPVLPGDTPETLAARVLVEEHRLYPKALTELVTR</sequence>
<dbReference type="HAMAP" id="MF_01930">
    <property type="entry name" value="PurN"/>
    <property type="match status" value="1"/>
</dbReference>
<dbReference type="RefSeq" id="WP_093314680.1">
    <property type="nucleotide sequence ID" value="NZ_FOZG01000002.1"/>
</dbReference>
<dbReference type="SUPFAM" id="SSF53328">
    <property type="entry name" value="Formyltransferase"/>
    <property type="match status" value="1"/>
</dbReference>
<evidence type="ECO:0000256" key="2">
    <source>
        <dbReference type="ARBA" id="ARBA00022679"/>
    </source>
</evidence>
<comment type="catalytic activity">
    <reaction evidence="4">
        <text>N(1)-(5-phospho-beta-D-ribosyl)glycinamide + (6R)-10-formyltetrahydrofolate = N(2)-formyl-N(1)-(5-phospho-beta-D-ribosyl)glycinamide + (6S)-5,6,7,8-tetrahydrofolate + H(+)</text>
        <dbReference type="Rhea" id="RHEA:15053"/>
        <dbReference type="ChEBI" id="CHEBI:15378"/>
        <dbReference type="ChEBI" id="CHEBI:57453"/>
        <dbReference type="ChEBI" id="CHEBI:143788"/>
        <dbReference type="ChEBI" id="CHEBI:147286"/>
        <dbReference type="ChEBI" id="CHEBI:195366"/>
        <dbReference type="EC" id="2.1.2.2"/>
    </reaction>
</comment>
<dbReference type="PANTHER" id="PTHR43369:SF2">
    <property type="entry name" value="PHOSPHORIBOSYLGLYCINAMIDE FORMYLTRANSFERASE"/>
    <property type="match status" value="1"/>
</dbReference>
<dbReference type="EC" id="2.1.2.2" evidence="4"/>
<dbReference type="Gene3D" id="3.40.50.170">
    <property type="entry name" value="Formyl transferase, N-terminal domain"/>
    <property type="match status" value="1"/>
</dbReference>
<evidence type="ECO:0000256" key="3">
    <source>
        <dbReference type="ARBA" id="ARBA00022755"/>
    </source>
</evidence>
<feature type="active site" description="Proton donor" evidence="4">
    <location>
        <position position="114"/>
    </location>
</feature>
<protein>
    <recommendedName>
        <fullName evidence="4">Phosphoribosylglycinamide formyltransferase</fullName>
        <ecNumber evidence="4">2.1.2.2</ecNumber>
    </recommendedName>
    <alternativeName>
        <fullName evidence="4">5'-phosphoribosylglycinamide transformylase</fullName>
    </alternativeName>
    <alternativeName>
        <fullName evidence="4">GAR transformylase</fullName>
        <shortName evidence="4">GART</shortName>
    </alternativeName>
</protein>
<feature type="site" description="Raises pKa of active site His" evidence="4">
    <location>
        <position position="150"/>
    </location>
</feature>
<proteinExistence type="inferred from homology"/>
<name>A0A1I6L565_9SPHN</name>
<dbReference type="GO" id="GO:0005829">
    <property type="term" value="C:cytosol"/>
    <property type="evidence" value="ECO:0007669"/>
    <property type="project" value="TreeGrafter"/>
</dbReference>
<dbReference type="InterPro" id="IPR004607">
    <property type="entry name" value="GART"/>
</dbReference>
<dbReference type="CDD" id="cd08645">
    <property type="entry name" value="FMT_core_GART"/>
    <property type="match status" value="1"/>
</dbReference>
<keyword evidence="7" id="KW-1185">Reference proteome</keyword>
<dbReference type="OrthoDB" id="9806170at2"/>
<dbReference type="Pfam" id="PF00551">
    <property type="entry name" value="Formyl_trans_N"/>
    <property type="match status" value="1"/>
</dbReference>
<dbReference type="EMBL" id="FOZG01000002">
    <property type="protein sequence ID" value="SFR98582.1"/>
    <property type="molecule type" value="Genomic_DNA"/>
</dbReference>
<feature type="binding site" evidence="4">
    <location>
        <begin position="95"/>
        <end position="98"/>
    </location>
    <ligand>
        <name>(6R)-10-formyltetrahydrofolate</name>
        <dbReference type="ChEBI" id="CHEBI:195366"/>
    </ligand>
</feature>
<comment type="function">
    <text evidence="4">Catalyzes the transfer of a formyl group from 10-formyltetrahydrofolate to 5-phospho-ribosyl-glycinamide (GAR), producing 5-phospho-ribosyl-N-formylglycinamide (FGAR) and tetrahydrofolate.</text>
</comment>
<dbReference type="PANTHER" id="PTHR43369">
    <property type="entry name" value="PHOSPHORIBOSYLGLYCINAMIDE FORMYLTRANSFERASE"/>
    <property type="match status" value="1"/>
</dbReference>
<feature type="domain" description="Formyl transferase N-terminal" evidence="5">
    <location>
        <begin position="10"/>
        <end position="187"/>
    </location>
</feature>
<accession>A0A1I6L565</accession>
<dbReference type="GO" id="GO:0004644">
    <property type="term" value="F:phosphoribosylglycinamide formyltransferase activity"/>
    <property type="evidence" value="ECO:0007669"/>
    <property type="project" value="UniProtKB-UniRule"/>
</dbReference>
<evidence type="ECO:0000256" key="1">
    <source>
        <dbReference type="ARBA" id="ARBA00005054"/>
    </source>
</evidence>
<gene>
    <name evidence="4" type="primary">purN</name>
    <name evidence="6" type="ORF">SAMN05192580_2306</name>
</gene>
<evidence type="ECO:0000313" key="6">
    <source>
        <dbReference type="EMBL" id="SFR98582.1"/>
    </source>
</evidence>
<dbReference type="InterPro" id="IPR002376">
    <property type="entry name" value="Formyl_transf_N"/>
</dbReference>
<comment type="similarity">
    <text evidence="4">Belongs to the GART family.</text>
</comment>
<evidence type="ECO:0000256" key="4">
    <source>
        <dbReference type="HAMAP-Rule" id="MF_01930"/>
    </source>
</evidence>
<keyword evidence="3 4" id="KW-0658">Purine biosynthesis</keyword>
<keyword evidence="2 4" id="KW-0808">Transferase</keyword>
<organism evidence="6 7">
    <name type="scientific">Sphingomonas jatrophae</name>
    <dbReference type="NCBI Taxonomy" id="1166337"/>
    <lineage>
        <taxon>Bacteria</taxon>
        <taxon>Pseudomonadati</taxon>
        <taxon>Pseudomonadota</taxon>
        <taxon>Alphaproteobacteria</taxon>
        <taxon>Sphingomonadales</taxon>
        <taxon>Sphingomonadaceae</taxon>
        <taxon>Sphingomonas</taxon>
    </lineage>
</organism>
<feature type="binding site" evidence="4">
    <location>
        <begin position="18"/>
        <end position="20"/>
    </location>
    <ligand>
        <name>N(1)-(5-phospho-beta-D-ribosyl)glycinamide</name>
        <dbReference type="ChEBI" id="CHEBI:143788"/>
    </ligand>
</feature>
<dbReference type="GO" id="GO:0006189">
    <property type="term" value="P:'de novo' IMP biosynthetic process"/>
    <property type="evidence" value="ECO:0007669"/>
    <property type="project" value="UniProtKB-UniRule"/>
</dbReference>
<dbReference type="STRING" id="1166337.SAMN05192580_2306"/>